<dbReference type="EMBL" id="ML122322">
    <property type="protein sequence ID" value="RPD53445.1"/>
    <property type="molecule type" value="Genomic_DNA"/>
</dbReference>
<feature type="compositionally biased region" description="Acidic residues" evidence="1">
    <location>
        <begin position="154"/>
        <end position="173"/>
    </location>
</feature>
<feature type="compositionally biased region" description="Polar residues" evidence="1">
    <location>
        <begin position="1240"/>
        <end position="1257"/>
    </location>
</feature>
<feature type="compositionally biased region" description="Basic and acidic residues" evidence="1">
    <location>
        <begin position="1553"/>
        <end position="1566"/>
    </location>
</feature>
<feature type="compositionally biased region" description="Basic and acidic residues" evidence="1">
    <location>
        <begin position="933"/>
        <end position="947"/>
    </location>
</feature>
<feature type="compositionally biased region" description="Acidic residues" evidence="1">
    <location>
        <begin position="77"/>
        <end position="86"/>
    </location>
</feature>
<feature type="region of interest" description="Disordered" evidence="1">
    <location>
        <begin position="678"/>
        <end position="705"/>
    </location>
</feature>
<feature type="region of interest" description="Disordered" evidence="1">
    <location>
        <begin position="375"/>
        <end position="529"/>
    </location>
</feature>
<reference evidence="2" key="1">
    <citation type="journal article" date="2018" name="Genome Biol. Evol.">
        <title>Genomics and development of Lentinus tigrinus, a white-rot wood-decaying mushroom with dimorphic fruiting bodies.</title>
        <authorList>
            <person name="Wu B."/>
            <person name="Xu Z."/>
            <person name="Knudson A."/>
            <person name="Carlson A."/>
            <person name="Chen N."/>
            <person name="Kovaka S."/>
            <person name="LaButti K."/>
            <person name="Lipzen A."/>
            <person name="Pennachio C."/>
            <person name="Riley R."/>
            <person name="Schakwitz W."/>
            <person name="Umezawa K."/>
            <person name="Ohm R.A."/>
            <person name="Grigoriev I.V."/>
            <person name="Nagy L.G."/>
            <person name="Gibbons J."/>
            <person name="Hibbett D."/>
        </authorList>
    </citation>
    <scope>NUCLEOTIDE SEQUENCE [LARGE SCALE GENOMIC DNA]</scope>
    <source>
        <strain evidence="2">ALCF2SS1-6</strain>
    </source>
</reference>
<feature type="region of interest" description="Disordered" evidence="1">
    <location>
        <begin position="1294"/>
        <end position="1360"/>
    </location>
</feature>
<feature type="compositionally biased region" description="Acidic residues" evidence="1">
    <location>
        <begin position="205"/>
        <end position="216"/>
    </location>
</feature>
<evidence type="ECO:0000256" key="1">
    <source>
        <dbReference type="SAM" id="MobiDB-lite"/>
    </source>
</evidence>
<feature type="region of interest" description="Disordered" evidence="1">
    <location>
        <begin position="1"/>
        <end position="35"/>
    </location>
</feature>
<feature type="compositionally biased region" description="Polar residues" evidence="1">
    <location>
        <begin position="1031"/>
        <end position="1040"/>
    </location>
</feature>
<name>A0A5C2RSF3_9APHY</name>
<dbReference type="OrthoDB" id="2804229at2759"/>
<feature type="compositionally biased region" description="Low complexity" evidence="1">
    <location>
        <begin position="1206"/>
        <end position="1220"/>
    </location>
</feature>
<feature type="compositionally biased region" description="Acidic residues" evidence="1">
    <location>
        <begin position="120"/>
        <end position="140"/>
    </location>
</feature>
<feature type="compositionally biased region" description="Basic residues" evidence="1">
    <location>
        <begin position="1182"/>
        <end position="1192"/>
    </location>
</feature>
<feature type="compositionally biased region" description="Low complexity" evidence="1">
    <location>
        <begin position="1315"/>
        <end position="1330"/>
    </location>
</feature>
<feature type="region of interest" description="Disordered" evidence="1">
    <location>
        <begin position="727"/>
        <end position="773"/>
    </location>
</feature>
<dbReference type="STRING" id="1328759.A0A5C2RSF3"/>
<feature type="compositionally biased region" description="Polar residues" evidence="1">
    <location>
        <begin position="447"/>
        <end position="460"/>
    </location>
</feature>
<feature type="compositionally biased region" description="Pro residues" evidence="1">
    <location>
        <begin position="1331"/>
        <end position="1346"/>
    </location>
</feature>
<feature type="compositionally biased region" description="Basic and acidic residues" evidence="1">
    <location>
        <begin position="87"/>
        <end position="103"/>
    </location>
</feature>
<sequence length="1684" mass="178868">MATPYSTPRYSGAPNPTPRSTGKMPRAPIHNPYDKFTQPEFDAWIDDITGALKRALGRDDAPPLPTPAARVERHSSEEEDGIEDSFAEVRARRLAKGKERAREEDYEDEGIYEQSGTSDDASEGEEYGSSSEEEDEEDEEQAPKQREAEVIDLLSDDEEDEEEQEVGSSDEEAVAGPAPVFDDEEAAEGSEAGSVEENHGHAPLDEDEEELEDSDAGSEGYDQQVRSSPAPGPPSAHEVTEILDSDEEEEREAHLPAQRAIPPRFARKPDIVAPARIINGDDEEDNEQGEEEAEPFPPRTVEVDVDIQDPWSGPRTFAEDLYTGGDVPASALEHGNPDVFPTEEDLDELIVGESAQPPEIPDPWEGPRTYAEDFYSGGDVLPETLENATPSHLTPREDKLYIPGITSPIEEPSQPTVGKPSHPAVDTGDLVDDDLYADIEGPPIEYGSTNVENAPTNTATDIPGSPPPTHLTRHVDWNWPPAFPGKVATGPGHLDGEQSEIIAISDDEDDEASPGGPSTEAPAALEGGSIDEQTAFVEYTDFGLCDMGPPGSDVQGAFEPVSTTELDFGDLPPSRGDFQDASSVPHDVGEDLLASAVDEGAAEFLEYPDEDEDTAAEDAKKSSEVGGDAPEPSVIVEEVDEDELATAPAAEIDVVSVSGDGVEVYSGKYFVEEVATEGRRTPELEVTPAPEEVPQAGLSSAESTEPIATAEVPSVHIDTELAAASTEDYPAPVSADPTVPDPASIAPTPASPASPASPVDSIASSSGEKEAGAASIPTHAALFPLLRKNAVAHSPSGLFTPLTTGSITPEYPSEEAEAIADGDADGDEEVVVAPQAKPEPEEVAEVELPAVEITEPDDELASHEDVPDNVAQDAAVATPVAPSVEDVVSTNDADVVEAVPRDVSVPPIQDDVPQAEVSEEQRGHSSPNEDQAEEHSPVEVHPDEVHAIETQADEVQGNGAQPNKSHPVEVEREETPSTDADADAEGELDPDYVPSEDEGAESSPAVEEHTLPVLPVEDDDPFFVKSADEPVTQQHGSAQEAQDDDHDSIASSSADKELPVTNGTIEVSAVAAPEVEQAEPAASHEQEVITSQHLAPAVEQEAEPVAIQATEAVASQESEPAASQETEFVASQDTAVDESQDEVRPLKRKRKSPPVEKPTRLLRPRTAKSLDKGKAPDAPILKSKKVKGKGKQRAREESDDEDDARSVASEATSGGSSAAAQQLLIPGSRASSRASSVVSNAPSTYSGLSQPSPTTLRTIFGHGDQPILPLRHDGGILRHHHGARLFAPMAPAPPAAPVIPAPPPLAPQRQASNPPSNASEKSSRASAEPAPSQPAKPPQPVQPLPSRPSVASSASSSSPVTRANCRYHTISIPRSGHARRIHFAVPGCSLGNGELMKEERIQDHGNVDSKDLDKLWPYVEQLNLSSYLLGVLRQLVGVDLLRENEVYYLPKPGDNVKYKRRLRANSTQGETITRAQRESISARTLSHGAFGRAKDVSKDHVPRAIPPPSQASVSTSGGSASHAGKLSERGSAATSASFSESELSDLEDDEEDVRPQKRVKDEHPEPESAPTVEAKAEEPEGEPSQVSVTNGNGTASASTASRRLQPRRSKKLGTDASAYKPVGGESDGSDEEEIDASKKRKRGRGRGIKRKGTEENGDGPPADGASERPKRRRKAAQEASEAAQ</sequence>
<feature type="region of interest" description="Disordered" evidence="1">
    <location>
        <begin position="607"/>
        <end position="632"/>
    </location>
</feature>
<feature type="compositionally biased region" description="Low complexity" evidence="1">
    <location>
        <begin position="1347"/>
        <end position="1360"/>
    </location>
</feature>
<feature type="compositionally biased region" description="Low complexity" evidence="1">
    <location>
        <begin position="1095"/>
        <end position="1109"/>
    </location>
</feature>
<feature type="compositionally biased region" description="Polar residues" evidence="1">
    <location>
        <begin position="1465"/>
        <end position="1484"/>
    </location>
</feature>
<proteinExistence type="predicted"/>
<feature type="compositionally biased region" description="Polar residues" evidence="1">
    <location>
        <begin position="1510"/>
        <end position="1519"/>
    </location>
</feature>
<feature type="compositionally biased region" description="Low complexity" evidence="1">
    <location>
        <begin position="1228"/>
        <end position="1239"/>
    </location>
</feature>
<feature type="compositionally biased region" description="Acidic residues" evidence="1">
    <location>
        <begin position="1542"/>
        <end position="1552"/>
    </location>
</feature>
<feature type="compositionally biased region" description="Acidic residues" evidence="1">
    <location>
        <begin position="980"/>
        <end position="1000"/>
    </location>
</feature>
<feature type="compositionally biased region" description="Pro residues" evidence="1">
    <location>
        <begin position="1294"/>
        <end position="1306"/>
    </location>
</feature>
<feature type="compositionally biased region" description="Acidic residues" evidence="1">
    <location>
        <begin position="241"/>
        <end position="250"/>
    </location>
</feature>
<feature type="compositionally biased region" description="Polar residues" evidence="1">
    <location>
        <begin position="1584"/>
        <end position="1602"/>
    </location>
</feature>
<feature type="compositionally biased region" description="Polar residues" evidence="1">
    <location>
        <begin position="1113"/>
        <end position="1134"/>
    </location>
</feature>
<dbReference type="Proteomes" id="UP000313359">
    <property type="component" value="Unassembled WGS sequence"/>
</dbReference>
<feature type="compositionally biased region" description="Basic residues" evidence="1">
    <location>
        <begin position="1638"/>
        <end position="1650"/>
    </location>
</feature>
<evidence type="ECO:0000313" key="3">
    <source>
        <dbReference type="Proteomes" id="UP000313359"/>
    </source>
</evidence>
<feature type="compositionally biased region" description="Acidic residues" evidence="1">
    <location>
        <begin position="607"/>
        <end position="616"/>
    </location>
</feature>
<keyword evidence="3" id="KW-1185">Reference proteome</keyword>
<feature type="region of interest" description="Disordered" evidence="1">
    <location>
        <begin position="56"/>
        <end position="341"/>
    </location>
</feature>
<gene>
    <name evidence="2" type="ORF">L227DRAFT_658254</name>
</gene>
<protein>
    <submittedName>
        <fullName evidence="2">Uncharacterized protein</fullName>
    </submittedName>
</protein>
<feature type="compositionally biased region" description="Basic and acidic residues" evidence="1">
    <location>
        <begin position="1492"/>
        <end position="1502"/>
    </location>
</feature>
<feature type="compositionally biased region" description="Low complexity" evidence="1">
    <location>
        <begin position="1066"/>
        <end position="1081"/>
    </location>
</feature>
<feature type="region of interest" description="Disordered" evidence="1">
    <location>
        <begin position="1465"/>
        <end position="1684"/>
    </location>
</feature>
<evidence type="ECO:0000313" key="2">
    <source>
        <dbReference type="EMBL" id="RPD53445.1"/>
    </source>
</evidence>
<accession>A0A5C2RSF3</accession>
<organism evidence="2 3">
    <name type="scientific">Lentinus tigrinus ALCF2SS1-6</name>
    <dbReference type="NCBI Taxonomy" id="1328759"/>
    <lineage>
        <taxon>Eukaryota</taxon>
        <taxon>Fungi</taxon>
        <taxon>Dikarya</taxon>
        <taxon>Basidiomycota</taxon>
        <taxon>Agaricomycotina</taxon>
        <taxon>Agaricomycetes</taxon>
        <taxon>Polyporales</taxon>
        <taxon>Polyporaceae</taxon>
        <taxon>Lentinus</taxon>
    </lineage>
</organism>
<feature type="compositionally biased region" description="Basic and acidic residues" evidence="1">
    <location>
        <begin position="966"/>
        <end position="975"/>
    </location>
</feature>
<feature type="compositionally biased region" description="Acidic residues" evidence="1">
    <location>
        <begin position="280"/>
        <end position="294"/>
    </location>
</feature>
<feature type="compositionally biased region" description="Low complexity" evidence="1">
    <location>
        <begin position="741"/>
        <end position="773"/>
    </location>
</feature>
<feature type="region of interest" description="Disordered" evidence="1">
    <location>
        <begin position="898"/>
        <end position="1262"/>
    </location>
</feature>